<reference evidence="3" key="1">
    <citation type="submission" date="2016-10" db="EMBL/GenBank/DDBJ databases">
        <authorList>
            <person name="Varghese N."/>
            <person name="Submissions S."/>
        </authorList>
    </citation>
    <scope>NUCLEOTIDE SEQUENCE [LARGE SCALE GENOMIC DNA]</scope>
    <source>
        <strain evidence="3">DSM 44437</strain>
    </source>
</reference>
<feature type="region of interest" description="Disordered" evidence="1">
    <location>
        <begin position="113"/>
        <end position="151"/>
    </location>
</feature>
<evidence type="ECO:0000313" key="3">
    <source>
        <dbReference type="Proteomes" id="UP000199503"/>
    </source>
</evidence>
<gene>
    <name evidence="2" type="ORF">SAMN04488000_110298</name>
</gene>
<feature type="region of interest" description="Disordered" evidence="1">
    <location>
        <begin position="15"/>
        <end position="72"/>
    </location>
</feature>
<feature type="compositionally biased region" description="Basic and acidic residues" evidence="1">
    <location>
        <begin position="242"/>
        <end position="272"/>
    </location>
</feature>
<name>A0A1H9QX33_9PSEU</name>
<proteinExistence type="predicted"/>
<sequence>MCSLTGVVVPQVEDPQAAGGDDLRAVPAERSPMGVRARSSRREASSRLGDNNLRRSSWSVRRSPLGGGHDAAPAERYSAKAIVLGPGDSFRTDQPVQRRALLLCSRGTCVAGHHPERRTPSCARRNGVRGGTGGRRGRRGPRRPDALKPPVGEADCLRASWKRPVRSVASRRVALRGTSRTVFRGGVEVRPGGHGSHRPTCTTGVVPVVFPERSVWSLTACRPVRSDGTSPGNRLGRAAGGQDERSARMVRADVGRPRRGGREPDLDTRPRCDVQGGWSAG</sequence>
<organism evidence="2 3">
    <name type="scientific">Lentzea albida</name>
    <dbReference type="NCBI Taxonomy" id="65499"/>
    <lineage>
        <taxon>Bacteria</taxon>
        <taxon>Bacillati</taxon>
        <taxon>Actinomycetota</taxon>
        <taxon>Actinomycetes</taxon>
        <taxon>Pseudonocardiales</taxon>
        <taxon>Pseudonocardiaceae</taxon>
        <taxon>Lentzea</taxon>
    </lineage>
</organism>
<accession>A0A1H9QX33</accession>
<dbReference type="AlphaFoldDB" id="A0A1H9QX33"/>
<dbReference type="Proteomes" id="UP000199503">
    <property type="component" value="Unassembled WGS sequence"/>
</dbReference>
<evidence type="ECO:0000313" key="2">
    <source>
        <dbReference type="EMBL" id="SER65171.1"/>
    </source>
</evidence>
<keyword evidence="3" id="KW-1185">Reference proteome</keyword>
<dbReference type="EMBL" id="FOFV01000010">
    <property type="protein sequence ID" value="SER65171.1"/>
    <property type="molecule type" value="Genomic_DNA"/>
</dbReference>
<feature type="region of interest" description="Disordered" evidence="1">
    <location>
        <begin position="223"/>
        <end position="281"/>
    </location>
</feature>
<evidence type="ECO:0000256" key="1">
    <source>
        <dbReference type="SAM" id="MobiDB-lite"/>
    </source>
</evidence>
<protein>
    <submittedName>
        <fullName evidence="2">Uncharacterized protein</fullName>
    </submittedName>
</protein>